<comment type="similarity">
    <text evidence="1">Belongs to the UPF0276 family.</text>
</comment>
<dbReference type="HAMAP" id="MF_00697">
    <property type="entry name" value="UPF0276"/>
    <property type="match status" value="1"/>
</dbReference>
<dbReference type="Proteomes" id="UP001298424">
    <property type="component" value="Unassembled WGS sequence"/>
</dbReference>
<evidence type="ECO:0000313" key="3">
    <source>
        <dbReference type="Proteomes" id="UP001298424"/>
    </source>
</evidence>
<dbReference type="NCBIfam" id="NF003818">
    <property type="entry name" value="PRK05409.1"/>
    <property type="match status" value="1"/>
</dbReference>
<gene>
    <name evidence="2" type="ORF">MB824_03375</name>
</gene>
<dbReference type="EMBL" id="JAKOOW010000011">
    <property type="protein sequence ID" value="MCG6503537.1"/>
    <property type="molecule type" value="Genomic_DNA"/>
</dbReference>
<dbReference type="PANTHER" id="PTHR42194">
    <property type="entry name" value="UPF0276 PROTEIN HI_1600"/>
    <property type="match status" value="1"/>
</dbReference>
<proteinExistence type="inferred from homology"/>
<protein>
    <recommendedName>
        <fullName evidence="1">UPF0276 protein MB824_03375</fullName>
    </recommendedName>
</protein>
<dbReference type="InterPro" id="IPR036237">
    <property type="entry name" value="Xyl_isomerase-like_sf"/>
</dbReference>
<sequence>MDTTLHGAGLGYRRDLAENFLDLPATSPIDFIEAAPENWIRMGGAARKRFDAAAERLPLALHGLSLSLGGQAPLDMELLAGIKAMMRQYRCGFFSDHLSYCQDLGGHLYDLLPLPFTAESVRHTAERIRRVQDFLGCRISIENTSYYLHSPLAEMNEAEFLNAVAQEADCGIHLDINNIYVNSVNHGLLEPQRFLDTVEMARVNYIHIAGHDDENPQVLIDTHGAPVKDNVWDLLSAAYRRMAHIPPTLLERDFNFPAFAELSAEVQKIADIQAAAAIKEQPHAA</sequence>
<dbReference type="Pfam" id="PF05114">
    <property type="entry name" value="MbnB_TglH_ChrH"/>
    <property type="match status" value="1"/>
</dbReference>
<reference evidence="2 3" key="1">
    <citation type="submission" date="2022-02" db="EMBL/GenBank/DDBJ databases">
        <title>Genome sequence data of Kingella unionensis sp. nov. strain CICC 24913 (CCUG 75125).</title>
        <authorList>
            <person name="Xiao M."/>
        </authorList>
    </citation>
    <scope>NUCLEOTIDE SEQUENCE [LARGE SCALE GENOMIC DNA]</scope>
    <source>
        <strain evidence="2 3">CICC 24913</strain>
    </source>
</reference>
<dbReference type="InterPro" id="IPR007801">
    <property type="entry name" value="MbnB/TglH/ChrH"/>
</dbReference>
<dbReference type="Gene3D" id="3.20.20.150">
    <property type="entry name" value="Divalent-metal-dependent TIM barrel enzymes"/>
    <property type="match status" value="1"/>
</dbReference>
<evidence type="ECO:0000313" key="2">
    <source>
        <dbReference type="EMBL" id="MCG6503537.1"/>
    </source>
</evidence>
<dbReference type="RefSeq" id="WP_238745973.1">
    <property type="nucleotide sequence ID" value="NZ_JAKOOW010000011.1"/>
</dbReference>
<accession>A0ABS9NL63</accession>
<keyword evidence="3" id="KW-1185">Reference proteome</keyword>
<dbReference type="SUPFAM" id="SSF51658">
    <property type="entry name" value="Xylose isomerase-like"/>
    <property type="match status" value="1"/>
</dbReference>
<name>A0ABS9NL63_9NEIS</name>
<evidence type="ECO:0000256" key="1">
    <source>
        <dbReference type="HAMAP-Rule" id="MF_00697"/>
    </source>
</evidence>
<comment type="caution">
    <text evidence="2">The sequence shown here is derived from an EMBL/GenBank/DDBJ whole genome shotgun (WGS) entry which is preliminary data.</text>
</comment>
<dbReference type="PANTHER" id="PTHR42194:SF1">
    <property type="entry name" value="UPF0276 PROTEIN HI_1600"/>
    <property type="match status" value="1"/>
</dbReference>
<organism evidence="2 3">
    <name type="scientific">Kingella pumchi</name>
    <dbReference type="NCBI Taxonomy" id="2779506"/>
    <lineage>
        <taxon>Bacteria</taxon>
        <taxon>Pseudomonadati</taxon>
        <taxon>Pseudomonadota</taxon>
        <taxon>Betaproteobacteria</taxon>
        <taxon>Neisseriales</taxon>
        <taxon>Neisseriaceae</taxon>
        <taxon>Kingella</taxon>
    </lineage>
</organism>